<reference evidence="1" key="1">
    <citation type="journal article" date="2018" name="Genome Biol.">
        <title>SKESA: strategic k-mer extension for scrupulous assemblies.</title>
        <authorList>
            <person name="Souvorov A."/>
            <person name="Agarwala R."/>
            <person name="Lipman D.J."/>
        </authorList>
    </citation>
    <scope>NUCLEOTIDE SEQUENCE</scope>
    <source>
        <strain evidence="1">MA.CK_97/00006534</strain>
    </source>
</reference>
<dbReference type="AlphaFoldDB" id="A0A759MPX0"/>
<accession>A0A759MPX0</accession>
<evidence type="ECO:0000313" key="1">
    <source>
        <dbReference type="EMBL" id="HAG1980911.1"/>
    </source>
</evidence>
<dbReference type="EMBL" id="DAAXPE010000001">
    <property type="protein sequence ID" value="HAG1980911.1"/>
    <property type="molecule type" value="Genomic_DNA"/>
</dbReference>
<proteinExistence type="predicted"/>
<reference evidence="1" key="2">
    <citation type="submission" date="2020-02" db="EMBL/GenBank/DDBJ databases">
        <authorList>
            <consortium name="NCBI Pathogen Detection Project"/>
        </authorList>
    </citation>
    <scope>NUCLEOTIDE SEQUENCE</scope>
    <source>
        <strain evidence="1">MA.CK_97/00006534</strain>
    </source>
</reference>
<gene>
    <name evidence="1" type="ORF">G8W46_000330</name>
</gene>
<name>A0A759MPX0_SALER</name>
<organism evidence="1">
    <name type="scientific">Salmonella enterica</name>
    <name type="common">Salmonella choleraesuis</name>
    <dbReference type="NCBI Taxonomy" id="28901"/>
    <lineage>
        <taxon>Bacteria</taxon>
        <taxon>Pseudomonadati</taxon>
        <taxon>Pseudomonadota</taxon>
        <taxon>Gammaproteobacteria</taxon>
        <taxon>Enterobacterales</taxon>
        <taxon>Enterobacteriaceae</taxon>
        <taxon>Salmonella</taxon>
    </lineage>
</organism>
<sequence>MANKTAWSILVKVLAANGALDLHTLSNELRYFQMELQEAGEMTLAEALDEHIASVENWQQADDNH</sequence>
<comment type="caution">
    <text evidence="1">The sequence shown here is derived from an EMBL/GenBank/DDBJ whole genome shotgun (WGS) entry which is preliminary data.</text>
</comment>
<protein>
    <submittedName>
        <fullName evidence="1">Uncharacterized protein</fullName>
    </submittedName>
</protein>